<organism evidence="1 2">
    <name type="scientific">Diphasiastrum complanatum</name>
    <name type="common">Issler's clubmoss</name>
    <name type="synonym">Lycopodium complanatum</name>
    <dbReference type="NCBI Taxonomy" id="34168"/>
    <lineage>
        <taxon>Eukaryota</taxon>
        <taxon>Viridiplantae</taxon>
        <taxon>Streptophyta</taxon>
        <taxon>Embryophyta</taxon>
        <taxon>Tracheophyta</taxon>
        <taxon>Lycopodiopsida</taxon>
        <taxon>Lycopodiales</taxon>
        <taxon>Lycopodiaceae</taxon>
        <taxon>Lycopodioideae</taxon>
        <taxon>Diphasiastrum</taxon>
    </lineage>
</organism>
<reference evidence="2" key="1">
    <citation type="journal article" date="2024" name="Proc. Natl. Acad. Sci. U.S.A.">
        <title>Extraordinary preservation of gene collinearity over three hundred million years revealed in homosporous lycophytes.</title>
        <authorList>
            <person name="Li C."/>
            <person name="Wickell D."/>
            <person name="Kuo L.Y."/>
            <person name="Chen X."/>
            <person name="Nie B."/>
            <person name="Liao X."/>
            <person name="Peng D."/>
            <person name="Ji J."/>
            <person name="Jenkins J."/>
            <person name="Williams M."/>
            <person name="Shu S."/>
            <person name="Plott C."/>
            <person name="Barry K."/>
            <person name="Rajasekar S."/>
            <person name="Grimwood J."/>
            <person name="Han X."/>
            <person name="Sun S."/>
            <person name="Hou Z."/>
            <person name="He W."/>
            <person name="Dai G."/>
            <person name="Sun C."/>
            <person name="Schmutz J."/>
            <person name="Leebens-Mack J.H."/>
            <person name="Li F.W."/>
            <person name="Wang L."/>
        </authorList>
    </citation>
    <scope>NUCLEOTIDE SEQUENCE [LARGE SCALE GENOMIC DNA]</scope>
    <source>
        <strain evidence="2">cv. PW_Plant_1</strain>
    </source>
</reference>
<evidence type="ECO:0000313" key="1">
    <source>
        <dbReference type="EMBL" id="KAJ7518341.1"/>
    </source>
</evidence>
<dbReference type="Proteomes" id="UP001162992">
    <property type="component" value="Chromosome 21"/>
</dbReference>
<comment type="caution">
    <text evidence="1">The sequence shown here is derived from an EMBL/GenBank/DDBJ whole genome shotgun (WGS) entry which is preliminary data.</text>
</comment>
<dbReference type="EMBL" id="CM055112">
    <property type="protein sequence ID" value="KAJ7518341.1"/>
    <property type="molecule type" value="Genomic_DNA"/>
</dbReference>
<protein>
    <submittedName>
        <fullName evidence="1">Uncharacterized protein</fullName>
    </submittedName>
</protein>
<accession>A0ACC2ALJ7</accession>
<sequence length="135" mass="15518">MREERERERIVFCYFVCGRWCSIFHIATGMSSMAASRNMETLTRIMTKPCLTARELVLEPFPPFPGRNSERSSTTCTLPTRSKTFTELKPWADFSIELEQTLGLLDNTHKHYYALYLPAPMNSPADECEVRGPFG</sequence>
<name>A0ACC2ALJ7_DIPCM</name>
<keyword evidence="2" id="KW-1185">Reference proteome</keyword>
<proteinExistence type="predicted"/>
<evidence type="ECO:0000313" key="2">
    <source>
        <dbReference type="Proteomes" id="UP001162992"/>
    </source>
</evidence>
<gene>
    <name evidence="1" type="ORF">O6H91_21G064800</name>
</gene>